<evidence type="ECO:0000256" key="1">
    <source>
        <dbReference type="SAM" id="MobiDB-lite"/>
    </source>
</evidence>
<proteinExistence type="predicted"/>
<comment type="caution">
    <text evidence="2">The sequence shown here is derived from an EMBL/GenBank/DDBJ whole genome shotgun (WGS) entry which is preliminary data.</text>
</comment>
<organism evidence="2">
    <name type="scientific">Trypanosoma brucei equiperdum</name>
    <dbReference type="NCBI Taxonomy" id="630700"/>
    <lineage>
        <taxon>Eukaryota</taxon>
        <taxon>Discoba</taxon>
        <taxon>Euglenozoa</taxon>
        <taxon>Kinetoplastea</taxon>
        <taxon>Metakinetoplastina</taxon>
        <taxon>Trypanosomatida</taxon>
        <taxon>Trypanosomatidae</taxon>
        <taxon>Trypanosoma</taxon>
    </lineage>
</organism>
<dbReference type="Proteomes" id="UP000266743">
    <property type="component" value="Chromosome 1"/>
</dbReference>
<reference evidence="2" key="1">
    <citation type="submission" date="2018-09" db="EMBL/GenBank/DDBJ databases">
        <title>whole genome sequence of T. equiperdum IVM-t1 strain.</title>
        <authorList>
            <person name="Suganuma K."/>
        </authorList>
    </citation>
    <scope>NUCLEOTIDE SEQUENCE [LARGE SCALE GENOMIC DNA]</scope>
    <source>
        <strain evidence="2">IVM-t1</strain>
    </source>
</reference>
<name>A0A3L6LD83_9TRYP</name>
<protein>
    <submittedName>
        <fullName evidence="2">Uncharacterized protein</fullName>
    </submittedName>
</protein>
<dbReference type="AlphaFoldDB" id="A0A3L6LD83"/>
<accession>A0A3L6LD83</accession>
<feature type="region of interest" description="Disordered" evidence="1">
    <location>
        <begin position="15"/>
        <end position="44"/>
    </location>
</feature>
<feature type="compositionally biased region" description="Basic and acidic residues" evidence="1">
    <location>
        <begin position="24"/>
        <end position="35"/>
    </location>
</feature>
<gene>
    <name evidence="2" type="ORF">DPX39_010039600</name>
</gene>
<sequence>MTLKCVNGECVGWAFGGSTANRSRSKEGQNKQGRREIKKKKREVRGKGRLILDL</sequence>
<evidence type="ECO:0000313" key="2">
    <source>
        <dbReference type="EMBL" id="RHW74268.1"/>
    </source>
</evidence>
<dbReference type="EMBL" id="QSBY01000001">
    <property type="protein sequence ID" value="RHW74268.1"/>
    <property type="molecule type" value="Genomic_DNA"/>
</dbReference>